<dbReference type="OrthoDB" id="1470350at2759"/>
<dbReference type="RefSeq" id="XP_019037264.1">
    <property type="nucleotide sequence ID" value="XM_019185858.1"/>
</dbReference>
<dbReference type="Gene3D" id="1.10.630.10">
    <property type="entry name" value="Cytochrome P450"/>
    <property type="match status" value="1"/>
</dbReference>
<protein>
    <recommendedName>
        <fullName evidence="8">Dit2 protein</fullName>
    </recommendedName>
</protein>
<dbReference type="GO" id="GO:0004497">
    <property type="term" value="F:monooxygenase activity"/>
    <property type="evidence" value="ECO:0007669"/>
    <property type="project" value="UniProtKB-KW"/>
</dbReference>
<dbReference type="PROSITE" id="PS00086">
    <property type="entry name" value="CYTOCHROME_P450"/>
    <property type="match status" value="1"/>
</dbReference>
<evidence type="ECO:0008006" key="8">
    <source>
        <dbReference type="Google" id="ProtNLM"/>
    </source>
</evidence>
<sequence>MEFETLAHLLKLLALVVVTYLVVTIVFPPINFPRNIPTIPFYVSFLGSYTDLDQSQIYELYLKHHLQKYGAVKIYFASRWNILVTRPEYLQQVFKEEDVFAKSGNQKKIPYAVLSRYTGDNVISAHGKVWKLYRSVITNSIQFPNKAPVAENSKKLVKLLQEKIGDEPTILAVGDFLQKFALQNICESMVGVDFKLLDNSKDQELHQRLKFVKSQIFKPIYMNFPFLDKLPIPSRVKAREEVDKFRSYFTNKIKDEQSKPGANKEIAGYKLYEALQKGKITEQQFTDNAVIILVAGHENPQLFFTSILYVLAKYPEWQHKLRDELDSIALDDIETSKTLNSVLFEILRMYPPLGQIINRETTKNTLLGSNIHIPKGAYVGYNNFATGRDSSHWRDEDEFKPERWGESNDEVLKNYKLAKINCSLAAFHGGRRACLGEKFALFEAKIFVKYIVESFNLELDPTWREKLTPAGPICPLMLRIKFEKISNRG</sequence>
<evidence type="ECO:0000256" key="3">
    <source>
        <dbReference type="ARBA" id="ARBA00023004"/>
    </source>
</evidence>
<dbReference type="GeneID" id="30203104"/>
<keyword evidence="4" id="KW-0503">Monooxygenase</keyword>
<dbReference type="PRINTS" id="PR00385">
    <property type="entry name" value="P450"/>
</dbReference>
<keyword evidence="7" id="KW-1185">Reference proteome</keyword>
<dbReference type="SUPFAM" id="SSF48264">
    <property type="entry name" value="Cytochrome P450"/>
    <property type="match status" value="1"/>
</dbReference>
<comment type="cofactor">
    <cofactor evidence="1">
        <name>heme</name>
        <dbReference type="ChEBI" id="CHEBI:30413"/>
    </cofactor>
</comment>
<evidence type="ECO:0000313" key="6">
    <source>
        <dbReference type="EMBL" id="ODQ58057.1"/>
    </source>
</evidence>
<feature type="transmembrane region" description="Helical" evidence="5">
    <location>
        <begin position="12"/>
        <end position="30"/>
    </location>
</feature>
<keyword evidence="5" id="KW-1133">Transmembrane helix</keyword>
<dbReference type="AlphaFoldDB" id="A0A1E3NZM1"/>
<keyword evidence="4" id="KW-0349">Heme</keyword>
<gene>
    <name evidence="6" type="ORF">WICANDRAFT_85192</name>
</gene>
<proteinExistence type="inferred from homology"/>
<dbReference type="InterPro" id="IPR017972">
    <property type="entry name" value="Cyt_P450_CS"/>
</dbReference>
<evidence type="ECO:0000256" key="4">
    <source>
        <dbReference type="RuleBase" id="RU000461"/>
    </source>
</evidence>
<dbReference type="PANTHER" id="PTHR24305:SF223">
    <property type="entry name" value="CYTOCHROME P450-DIT2"/>
    <property type="match status" value="1"/>
</dbReference>
<evidence type="ECO:0000313" key="7">
    <source>
        <dbReference type="Proteomes" id="UP000094112"/>
    </source>
</evidence>
<dbReference type="InterPro" id="IPR036396">
    <property type="entry name" value="Cyt_P450_sf"/>
</dbReference>
<dbReference type="STRING" id="683960.A0A1E3NZM1"/>
<keyword evidence="5" id="KW-0472">Membrane</keyword>
<dbReference type="FunFam" id="1.10.630.10:FF:000106">
    <property type="entry name" value="Cytochrome P450-DIT2"/>
    <property type="match status" value="1"/>
</dbReference>
<evidence type="ECO:0000256" key="1">
    <source>
        <dbReference type="ARBA" id="ARBA00001971"/>
    </source>
</evidence>
<evidence type="ECO:0000256" key="5">
    <source>
        <dbReference type="SAM" id="Phobius"/>
    </source>
</evidence>
<keyword evidence="3 4" id="KW-0408">Iron</keyword>
<dbReference type="GO" id="GO:0016705">
    <property type="term" value="F:oxidoreductase activity, acting on paired donors, with incorporation or reduction of molecular oxygen"/>
    <property type="evidence" value="ECO:0007669"/>
    <property type="project" value="InterPro"/>
</dbReference>
<dbReference type="InterPro" id="IPR001128">
    <property type="entry name" value="Cyt_P450"/>
</dbReference>
<evidence type="ECO:0000256" key="2">
    <source>
        <dbReference type="ARBA" id="ARBA00022723"/>
    </source>
</evidence>
<dbReference type="GO" id="GO:0020037">
    <property type="term" value="F:heme binding"/>
    <property type="evidence" value="ECO:0007669"/>
    <property type="project" value="InterPro"/>
</dbReference>
<dbReference type="CDD" id="cd11070">
    <property type="entry name" value="CYP56-like"/>
    <property type="match status" value="1"/>
</dbReference>
<organism evidence="6 7">
    <name type="scientific">Wickerhamomyces anomalus (strain ATCC 58044 / CBS 1984 / NCYC 433 / NRRL Y-366-8)</name>
    <name type="common">Yeast</name>
    <name type="synonym">Hansenula anomala</name>
    <dbReference type="NCBI Taxonomy" id="683960"/>
    <lineage>
        <taxon>Eukaryota</taxon>
        <taxon>Fungi</taxon>
        <taxon>Dikarya</taxon>
        <taxon>Ascomycota</taxon>
        <taxon>Saccharomycotina</taxon>
        <taxon>Saccharomycetes</taxon>
        <taxon>Phaffomycetales</taxon>
        <taxon>Wickerhamomycetaceae</taxon>
        <taxon>Wickerhamomyces</taxon>
    </lineage>
</organism>
<reference evidence="6 7" key="1">
    <citation type="journal article" date="2016" name="Proc. Natl. Acad. Sci. U.S.A.">
        <title>Comparative genomics of biotechnologically important yeasts.</title>
        <authorList>
            <person name="Riley R."/>
            <person name="Haridas S."/>
            <person name="Wolfe K.H."/>
            <person name="Lopes M.R."/>
            <person name="Hittinger C.T."/>
            <person name="Goeker M."/>
            <person name="Salamov A.A."/>
            <person name="Wisecaver J.H."/>
            <person name="Long T.M."/>
            <person name="Calvey C.H."/>
            <person name="Aerts A.L."/>
            <person name="Barry K.W."/>
            <person name="Choi C."/>
            <person name="Clum A."/>
            <person name="Coughlan A.Y."/>
            <person name="Deshpande S."/>
            <person name="Douglass A.P."/>
            <person name="Hanson S.J."/>
            <person name="Klenk H.-P."/>
            <person name="LaButti K.M."/>
            <person name="Lapidus A."/>
            <person name="Lindquist E.A."/>
            <person name="Lipzen A.M."/>
            <person name="Meier-Kolthoff J.P."/>
            <person name="Ohm R.A."/>
            <person name="Otillar R.P."/>
            <person name="Pangilinan J.L."/>
            <person name="Peng Y."/>
            <person name="Rokas A."/>
            <person name="Rosa C.A."/>
            <person name="Scheuner C."/>
            <person name="Sibirny A.A."/>
            <person name="Slot J.C."/>
            <person name="Stielow J.B."/>
            <person name="Sun H."/>
            <person name="Kurtzman C.P."/>
            <person name="Blackwell M."/>
            <person name="Grigoriev I.V."/>
            <person name="Jeffries T.W."/>
        </authorList>
    </citation>
    <scope>NUCLEOTIDE SEQUENCE [LARGE SCALE GENOMIC DNA]</scope>
    <source>
        <strain evidence="7">ATCC 58044 / CBS 1984 / NCYC 433 / NRRL Y-366-8</strain>
    </source>
</reference>
<dbReference type="Proteomes" id="UP000094112">
    <property type="component" value="Unassembled WGS sequence"/>
</dbReference>
<dbReference type="Pfam" id="PF00067">
    <property type="entry name" value="p450"/>
    <property type="match status" value="1"/>
</dbReference>
<dbReference type="InterPro" id="IPR050121">
    <property type="entry name" value="Cytochrome_P450_monoxygenase"/>
</dbReference>
<dbReference type="GO" id="GO:0005506">
    <property type="term" value="F:iron ion binding"/>
    <property type="evidence" value="ECO:0007669"/>
    <property type="project" value="InterPro"/>
</dbReference>
<comment type="similarity">
    <text evidence="4">Belongs to the cytochrome P450 family.</text>
</comment>
<keyword evidence="4" id="KW-0560">Oxidoreductase</keyword>
<name>A0A1E3NZM1_WICAA</name>
<dbReference type="PANTHER" id="PTHR24305">
    <property type="entry name" value="CYTOCHROME P450"/>
    <property type="match status" value="1"/>
</dbReference>
<dbReference type="EMBL" id="KV454212">
    <property type="protein sequence ID" value="ODQ58057.1"/>
    <property type="molecule type" value="Genomic_DNA"/>
</dbReference>
<accession>A0A1E3NZM1</accession>
<keyword evidence="2 4" id="KW-0479">Metal-binding</keyword>
<keyword evidence="5" id="KW-0812">Transmembrane</keyword>